<evidence type="ECO:0000256" key="4">
    <source>
        <dbReference type="ARBA" id="ARBA00034306"/>
    </source>
</evidence>
<reference evidence="8" key="2">
    <citation type="submission" date="2023-05" db="EMBL/GenBank/DDBJ databases">
        <authorList>
            <person name="Schelkunov M.I."/>
        </authorList>
    </citation>
    <scope>NUCLEOTIDE SEQUENCE</scope>
    <source>
        <strain evidence="8">Hsosn_3</strain>
        <tissue evidence="8">Leaf</tissue>
    </source>
</reference>
<keyword evidence="3" id="KW-0853">WD repeat</keyword>
<dbReference type="PROSITE" id="PS50089">
    <property type="entry name" value="ZF_RING_2"/>
    <property type="match status" value="1"/>
</dbReference>
<keyword evidence="5" id="KW-0862">Zinc</keyword>
<evidence type="ECO:0000259" key="7">
    <source>
        <dbReference type="PROSITE" id="PS50089"/>
    </source>
</evidence>
<dbReference type="PANTHER" id="PTHR16047:SF13">
    <property type="entry name" value="E3 UBIQUITIN-PROTEIN LIGASE RFWD3"/>
    <property type="match status" value="1"/>
</dbReference>
<dbReference type="SUPFAM" id="SSF57850">
    <property type="entry name" value="RING/U-box"/>
    <property type="match status" value="1"/>
</dbReference>
<dbReference type="InterPro" id="IPR015943">
    <property type="entry name" value="WD40/YVTN_repeat-like_dom_sf"/>
</dbReference>
<dbReference type="CDD" id="cd16450">
    <property type="entry name" value="mRING-C3HGC3_RFWD3"/>
    <property type="match status" value="1"/>
</dbReference>
<comment type="caution">
    <text evidence="8">The sequence shown here is derived from an EMBL/GenBank/DDBJ whole genome shotgun (WGS) entry which is preliminary data.</text>
</comment>
<dbReference type="InterPro" id="IPR036322">
    <property type="entry name" value="WD40_repeat_dom_sf"/>
</dbReference>
<dbReference type="EC" id="2.3.2.27" evidence="2"/>
<evidence type="ECO:0000256" key="3">
    <source>
        <dbReference type="ARBA" id="ARBA00022574"/>
    </source>
</evidence>
<dbReference type="SMART" id="SM00184">
    <property type="entry name" value="RING"/>
    <property type="match status" value="1"/>
</dbReference>
<keyword evidence="6" id="KW-0175">Coiled coil</keyword>
<dbReference type="GO" id="GO:0061630">
    <property type="term" value="F:ubiquitin protein ligase activity"/>
    <property type="evidence" value="ECO:0007669"/>
    <property type="project" value="UniProtKB-EC"/>
</dbReference>
<dbReference type="InterPro" id="IPR037381">
    <property type="entry name" value="RFWD3"/>
</dbReference>
<dbReference type="EMBL" id="JAUIZM010000003">
    <property type="protein sequence ID" value="KAK1392678.1"/>
    <property type="molecule type" value="Genomic_DNA"/>
</dbReference>
<dbReference type="InterPro" id="IPR056527">
    <property type="entry name" value="WD40_RFWD3"/>
</dbReference>
<proteinExistence type="predicted"/>
<dbReference type="AlphaFoldDB" id="A0AAD8IWS6"/>
<accession>A0AAD8IWS6</accession>
<comment type="catalytic activity">
    <reaction evidence="1">
        <text>S-ubiquitinyl-[E2 ubiquitin-conjugating enzyme]-L-cysteine + [acceptor protein]-L-lysine = [E2 ubiquitin-conjugating enzyme]-L-cysteine + N(6)-ubiquitinyl-[acceptor protein]-L-lysine.</text>
        <dbReference type="EC" id="2.3.2.27"/>
    </reaction>
</comment>
<keyword evidence="9" id="KW-1185">Reference proteome</keyword>
<dbReference type="Gene3D" id="2.130.10.10">
    <property type="entry name" value="YVTN repeat-like/Quinoprotein amine dehydrogenase"/>
    <property type="match status" value="1"/>
</dbReference>
<dbReference type="GO" id="GO:0016567">
    <property type="term" value="P:protein ubiquitination"/>
    <property type="evidence" value="ECO:0007669"/>
    <property type="project" value="InterPro"/>
</dbReference>
<evidence type="ECO:0000256" key="2">
    <source>
        <dbReference type="ARBA" id="ARBA00012483"/>
    </source>
</evidence>
<evidence type="ECO:0000256" key="6">
    <source>
        <dbReference type="SAM" id="Coils"/>
    </source>
</evidence>
<dbReference type="Pfam" id="PF13639">
    <property type="entry name" value="zf-RING_2"/>
    <property type="match status" value="1"/>
</dbReference>
<feature type="domain" description="RING-type" evidence="7">
    <location>
        <begin position="92"/>
        <end position="138"/>
    </location>
</feature>
<comment type="subcellular location">
    <subcellularLocation>
        <location evidence="4">Nucleus</location>
        <location evidence="4">Nuclear body</location>
    </subcellularLocation>
</comment>
<dbReference type="InterPro" id="IPR013083">
    <property type="entry name" value="Znf_RING/FYVE/PHD"/>
</dbReference>
<evidence type="ECO:0000313" key="8">
    <source>
        <dbReference type="EMBL" id="KAK1392678.1"/>
    </source>
</evidence>
<keyword evidence="5" id="KW-0863">Zinc-finger</keyword>
<evidence type="ECO:0000256" key="5">
    <source>
        <dbReference type="PROSITE-ProRule" id="PRU00175"/>
    </source>
</evidence>
<keyword evidence="5" id="KW-0479">Metal-binding</keyword>
<organism evidence="8 9">
    <name type="scientific">Heracleum sosnowskyi</name>
    <dbReference type="NCBI Taxonomy" id="360622"/>
    <lineage>
        <taxon>Eukaryota</taxon>
        <taxon>Viridiplantae</taxon>
        <taxon>Streptophyta</taxon>
        <taxon>Embryophyta</taxon>
        <taxon>Tracheophyta</taxon>
        <taxon>Spermatophyta</taxon>
        <taxon>Magnoliopsida</taxon>
        <taxon>eudicotyledons</taxon>
        <taxon>Gunneridae</taxon>
        <taxon>Pentapetalae</taxon>
        <taxon>asterids</taxon>
        <taxon>campanulids</taxon>
        <taxon>Apiales</taxon>
        <taxon>Apiaceae</taxon>
        <taxon>Apioideae</taxon>
        <taxon>apioid superclade</taxon>
        <taxon>Tordylieae</taxon>
        <taxon>Tordyliinae</taxon>
        <taxon>Heracleum</taxon>
    </lineage>
</organism>
<protein>
    <recommendedName>
        <fullName evidence="2">RING-type E3 ubiquitin transferase</fullName>
        <ecNumber evidence="2">2.3.2.27</ecNumber>
    </recommendedName>
</protein>
<dbReference type="GO" id="GO:0008270">
    <property type="term" value="F:zinc ion binding"/>
    <property type="evidence" value="ECO:0007669"/>
    <property type="project" value="UniProtKB-KW"/>
</dbReference>
<evidence type="ECO:0000313" key="9">
    <source>
        <dbReference type="Proteomes" id="UP001237642"/>
    </source>
</evidence>
<evidence type="ECO:0000256" key="1">
    <source>
        <dbReference type="ARBA" id="ARBA00000900"/>
    </source>
</evidence>
<gene>
    <name evidence="8" type="ORF">POM88_011734</name>
</gene>
<dbReference type="Pfam" id="PF23419">
    <property type="entry name" value="WD40_RFWD3"/>
    <property type="match status" value="1"/>
</dbReference>
<feature type="coiled-coil region" evidence="6">
    <location>
        <begin position="158"/>
        <end position="185"/>
    </location>
</feature>
<reference evidence="8" key="1">
    <citation type="submission" date="2023-02" db="EMBL/GenBank/DDBJ databases">
        <title>Genome of toxic invasive species Heracleum sosnowskyi carries increased number of genes despite the absence of recent whole-genome duplications.</title>
        <authorList>
            <person name="Schelkunov M."/>
            <person name="Shtratnikova V."/>
            <person name="Makarenko M."/>
            <person name="Klepikova A."/>
            <person name="Omelchenko D."/>
            <person name="Novikova G."/>
            <person name="Obukhova E."/>
            <person name="Bogdanov V."/>
            <person name="Penin A."/>
            <person name="Logacheva M."/>
        </authorList>
    </citation>
    <scope>NUCLEOTIDE SEQUENCE</scope>
    <source>
        <strain evidence="8">Hsosn_3</strain>
        <tissue evidence="8">Leaf</tissue>
    </source>
</reference>
<dbReference type="Proteomes" id="UP001237642">
    <property type="component" value="Unassembled WGS sequence"/>
</dbReference>
<dbReference type="InterPro" id="IPR001841">
    <property type="entry name" value="Znf_RING"/>
</dbReference>
<sequence length="597" mass="65885">MSDVDPDFDFFADEYDLVVEAEDVVVVVDDDSSEEDGLSDEDDEDDDEFVPVVENVASVRDKTTSLGVVDDRCCVSQDMTSKDNIEIDGLCCPICMEPWTSEGVHQVCCLPCGHIYGLSCIQKWIRQRQSSRKCPQCKRSCNLKDVRLLYASRIVVVDEELQKKVEKLEAKCASLKMKHAEFVKREDEGKRREAELNFQVQQLKERARYLEGMLEYSERGARSVAARRDLQGSSSTGQFRKTGCSNSFALQKEFHVEGARVFDADASSQILVIARRLTGLGGLFALTKISLIAPDDRADMQLPVNTKAVKDLRFSPHDRLLLVASLGKKLSIISSESNNTILSYDLPAAAWSCSWDISCSHYAYAGLQNGMLLVFDLRQTREPVKSLDGLTSNPIHSLYSITPKSALSSGVRTILTASSVGLCERNFDGIDERPFLVPGSENEGVCVSLACSSSNSDIVASYRPKVKMLNKELASQAIPTPSTSPMGNSVLGSHVSYKRTGSQCYKKLGSTCANLNEIRLPKSAIVDLCNDDSPLFVSGDEVRCEIALHSLPSLLTVQHLNPRKFPVHDVKFSHGSNSSILGCLCEDMLQLYSPKLL</sequence>
<dbReference type="GO" id="GO:0036297">
    <property type="term" value="P:interstrand cross-link repair"/>
    <property type="evidence" value="ECO:0007669"/>
    <property type="project" value="InterPro"/>
</dbReference>
<dbReference type="SUPFAM" id="SSF50978">
    <property type="entry name" value="WD40 repeat-like"/>
    <property type="match status" value="1"/>
</dbReference>
<dbReference type="GO" id="GO:0016604">
    <property type="term" value="C:nuclear body"/>
    <property type="evidence" value="ECO:0007669"/>
    <property type="project" value="UniProtKB-SubCell"/>
</dbReference>
<dbReference type="Gene3D" id="3.30.40.10">
    <property type="entry name" value="Zinc/RING finger domain, C3HC4 (zinc finger)"/>
    <property type="match status" value="1"/>
</dbReference>
<name>A0AAD8IWS6_9APIA</name>
<dbReference type="PANTHER" id="PTHR16047">
    <property type="entry name" value="RFWD3 PROTEIN"/>
    <property type="match status" value="1"/>
</dbReference>